<evidence type="ECO:0000256" key="15">
    <source>
        <dbReference type="ARBA" id="ARBA00045900"/>
    </source>
</evidence>
<evidence type="ECO:0000259" key="28">
    <source>
        <dbReference type="Pfam" id="PF02770"/>
    </source>
</evidence>
<feature type="binding site" description="in other chain" evidence="25">
    <location>
        <begin position="196"/>
        <end position="198"/>
    </location>
    <ligand>
        <name>FAD</name>
        <dbReference type="ChEBI" id="CHEBI:57692"/>
        <note>ligand shared between dimeric partners</note>
    </ligand>
</feature>
<feature type="domain" description="Acyl-CoA dehydrogenase/oxidase N-terminal" evidence="29">
    <location>
        <begin position="47"/>
        <end position="156"/>
    </location>
</feature>
<evidence type="ECO:0000256" key="11">
    <source>
        <dbReference type="ARBA" id="ARBA00022946"/>
    </source>
</evidence>
<keyword evidence="12 26" id="KW-0560">Oxidoreductase</keyword>
<evidence type="ECO:0000256" key="22">
    <source>
        <dbReference type="ARBA" id="ARBA00049038"/>
    </source>
</evidence>
<dbReference type="STRING" id="8128.ENSONIP00000075459"/>
<dbReference type="PROSITE" id="PS00072">
    <property type="entry name" value="ACYL_COA_DH_1"/>
    <property type="match status" value="1"/>
</dbReference>
<dbReference type="InterPro" id="IPR009075">
    <property type="entry name" value="AcylCo_DH/oxidase_C"/>
</dbReference>
<dbReference type="PANTHER" id="PTHR48083">
    <property type="entry name" value="MEDIUM-CHAIN SPECIFIC ACYL-COA DEHYDROGENASE, MITOCHONDRIAL-RELATED"/>
    <property type="match status" value="1"/>
</dbReference>
<evidence type="ECO:0000256" key="8">
    <source>
        <dbReference type="ARBA" id="ARBA00022630"/>
    </source>
</evidence>
<evidence type="ECO:0000256" key="17">
    <source>
        <dbReference type="ARBA" id="ARBA00047893"/>
    </source>
</evidence>
<evidence type="ECO:0000256" key="26">
    <source>
        <dbReference type="RuleBase" id="RU362125"/>
    </source>
</evidence>
<dbReference type="FunFam" id="2.40.110.10:FF:000007">
    <property type="entry name" value="Medium-chain specific acyl-CoA dehydrogenase, mitochondrial"/>
    <property type="match status" value="1"/>
</dbReference>
<proteinExistence type="inferred from homology"/>
<dbReference type="InterPro" id="IPR013786">
    <property type="entry name" value="AcylCoA_DH/ox_N"/>
</dbReference>
<keyword evidence="10" id="KW-0276">Fatty acid metabolism</keyword>
<gene>
    <name evidence="30" type="primary">ACADM</name>
    <name evidence="30" type="synonym">acadm</name>
</gene>
<dbReference type="UniPathway" id="UPA00660"/>
<dbReference type="Pfam" id="PF02771">
    <property type="entry name" value="Acyl-CoA_dh_N"/>
    <property type="match status" value="1"/>
</dbReference>
<dbReference type="SUPFAM" id="SSF56645">
    <property type="entry name" value="Acyl-CoA dehydrogenase NM domain-like"/>
    <property type="match status" value="1"/>
</dbReference>
<dbReference type="InterPro" id="IPR006091">
    <property type="entry name" value="Acyl-CoA_Oxase/DH_mid-dom"/>
</dbReference>
<dbReference type="GO" id="GO:0005759">
    <property type="term" value="C:mitochondrial matrix"/>
    <property type="evidence" value="ECO:0007669"/>
    <property type="project" value="UniProtKB-SubCell"/>
</dbReference>
<evidence type="ECO:0000256" key="12">
    <source>
        <dbReference type="ARBA" id="ARBA00023002"/>
    </source>
</evidence>
<reference evidence="30" key="2">
    <citation type="submission" date="2025-08" db="UniProtKB">
        <authorList>
            <consortium name="Ensembl"/>
        </authorList>
    </citation>
    <scope>IDENTIFICATION</scope>
</reference>
<evidence type="ECO:0000256" key="5">
    <source>
        <dbReference type="ARBA" id="ARBA00012033"/>
    </source>
</evidence>
<feature type="active site" description="Proton acceptor" evidence="24">
    <location>
        <position position="406"/>
    </location>
</feature>
<comment type="subcellular location">
    <subcellularLocation>
        <location evidence="2">Mitochondrion matrix</location>
    </subcellularLocation>
</comment>
<dbReference type="FunFam" id="1.20.140.10:FF:000011">
    <property type="entry name" value="Medium-chain specific acyl-CoA dehydrogenase, mitochondrial"/>
    <property type="match status" value="1"/>
</dbReference>
<comment type="function">
    <text evidence="15">Medium-chain specific acyl-CoA dehydrogenase is one of the acyl-CoA dehydrogenases that catalyze the first step of mitochondrial fatty acid beta-oxidation, an aerobic process breaking down fatty acids into acetyl-CoA and allowing the production of energy from fats. The first step of fatty acid beta-oxidation consists in the removal of one hydrogen from C-2 and C-3 of the straight-chain fatty acyl-CoA thioester, resulting in the formation of trans-2-enoyl-CoA. Electron transfer flavoprotein (ETF) is the electron acceptor that transfers electrons to the main mitochondrial respiratory chain via ETF-ubiquinone oxidoreductase (ETF dehydrogenase). Among the different mitochondrial acyl-CoA dehydrogenases, medium-chain specific acyl-CoA dehydrogenase acts specifically on acyl-CoAs with saturated 6 to 12 carbons long primary chains.</text>
</comment>
<evidence type="ECO:0000256" key="2">
    <source>
        <dbReference type="ARBA" id="ARBA00004305"/>
    </source>
</evidence>
<feature type="binding site" description="in other chain" evidence="25">
    <location>
        <begin position="408"/>
        <end position="410"/>
    </location>
    <ligand>
        <name>FAD</name>
        <dbReference type="ChEBI" id="CHEBI:57692"/>
        <note>ligand shared between dimeric partners</note>
    </ligand>
</feature>
<dbReference type="EC" id="1.3.8.7" evidence="5"/>
<dbReference type="PIRSF" id="PIRSF016578">
    <property type="entry name" value="HsaA"/>
    <property type="match status" value="1"/>
</dbReference>
<feature type="binding site" description="in other chain" evidence="25">
    <location>
        <begin position="321"/>
        <end position="322"/>
    </location>
    <ligand>
        <name>FAD</name>
        <dbReference type="ChEBI" id="CHEBI:57692"/>
        <note>ligand shared between dimeric partners</note>
    </ligand>
</feature>
<dbReference type="Gene3D" id="2.40.110.10">
    <property type="entry name" value="Butyryl-CoA Dehydrogenase, subunit A, domain 2"/>
    <property type="match status" value="1"/>
</dbReference>
<dbReference type="InterPro" id="IPR034180">
    <property type="entry name" value="MCAD"/>
</dbReference>
<feature type="domain" description="Acyl-CoA oxidase/dehydrogenase middle" evidence="28">
    <location>
        <begin position="162"/>
        <end position="260"/>
    </location>
</feature>
<dbReference type="KEGG" id="onl:100693621"/>
<evidence type="ECO:0000256" key="9">
    <source>
        <dbReference type="ARBA" id="ARBA00022827"/>
    </source>
</evidence>
<evidence type="ECO:0000256" key="4">
    <source>
        <dbReference type="ARBA" id="ARBA00009347"/>
    </source>
</evidence>
<evidence type="ECO:0000256" key="10">
    <source>
        <dbReference type="ARBA" id="ARBA00022832"/>
    </source>
</evidence>
<evidence type="ECO:0000256" key="23">
    <source>
        <dbReference type="ARBA" id="ARBA00049192"/>
    </source>
</evidence>
<evidence type="ECO:0000256" key="24">
    <source>
        <dbReference type="PIRSR" id="PIRSR634180-1"/>
    </source>
</evidence>
<evidence type="ECO:0000256" key="19">
    <source>
        <dbReference type="ARBA" id="ARBA00048063"/>
    </source>
</evidence>
<dbReference type="Gene3D" id="1.10.540.10">
    <property type="entry name" value="Acyl-CoA dehydrogenase/oxidase, N-terminal domain"/>
    <property type="match status" value="1"/>
</dbReference>
<dbReference type="GeneTree" id="ENSGT00940000158429"/>
<evidence type="ECO:0000259" key="29">
    <source>
        <dbReference type="Pfam" id="PF02771"/>
    </source>
</evidence>
<dbReference type="HOGENOM" id="CLU_018204_0_2_1"/>
<evidence type="ECO:0000313" key="30">
    <source>
        <dbReference type="Ensembl" id="ENSONIP00000023113.1"/>
    </source>
</evidence>
<evidence type="ECO:0000256" key="3">
    <source>
        <dbReference type="ARBA" id="ARBA00005198"/>
    </source>
</evidence>
<evidence type="ECO:0000256" key="18">
    <source>
        <dbReference type="ARBA" id="ARBA00047916"/>
    </source>
</evidence>
<comment type="catalytic activity">
    <reaction evidence="23">
        <text>hexanoyl-CoA + oxidized [electron-transfer flavoprotein] + H(+) = (2E)-hexenoyl-CoA + reduced [electron-transfer flavoprotein]</text>
        <dbReference type="Rhea" id="RHEA:43464"/>
        <dbReference type="Rhea" id="RHEA-COMP:10685"/>
        <dbReference type="Rhea" id="RHEA-COMP:10686"/>
        <dbReference type="ChEBI" id="CHEBI:15378"/>
        <dbReference type="ChEBI" id="CHEBI:57692"/>
        <dbReference type="ChEBI" id="CHEBI:58307"/>
        <dbReference type="ChEBI" id="CHEBI:62077"/>
        <dbReference type="ChEBI" id="CHEBI:62620"/>
    </reaction>
    <physiologicalReaction direction="left-to-right" evidence="23">
        <dbReference type="Rhea" id="RHEA:43465"/>
    </physiologicalReaction>
</comment>
<dbReference type="InterPro" id="IPR036250">
    <property type="entry name" value="AcylCo_DH-like_C"/>
</dbReference>
<reference evidence="31" key="1">
    <citation type="submission" date="2012-01" db="EMBL/GenBank/DDBJ databases">
        <title>The Genome Sequence of Oreochromis niloticus (Nile Tilapia).</title>
        <authorList>
            <consortium name="Broad Institute Genome Assembly Team"/>
            <consortium name="Broad Institute Sequencing Platform"/>
            <person name="Di Palma F."/>
            <person name="Johnson J."/>
            <person name="Lander E.S."/>
            <person name="Lindblad-Toh K."/>
        </authorList>
    </citation>
    <scope>NUCLEOTIDE SEQUENCE [LARGE SCALE GENOMIC DNA]</scope>
</reference>
<evidence type="ECO:0000256" key="20">
    <source>
        <dbReference type="ARBA" id="ARBA00048499"/>
    </source>
</evidence>
<comment type="catalytic activity">
    <reaction evidence="18">
        <text>oxidized [electron-transfer flavoprotein] + hexadecanoyl-CoA + H(+) = (2E)-hexadecenoyl-CoA + reduced [electron-transfer flavoprotein]</text>
        <dbReference type="Rhea" id="RHEA:43448"/>
        <dbReference type="Rhea" id="RHEA-COMP:10685"/>
        <dbReference type="Rhea" id="RHEA-COMP:10686"/>
        <dbReference type="ChEBI" id="CHEBI:15378"/>
        <dbReference type="ChEBI" id="CHEBI:57379"/>
        <dbReference type="ChEBI" id="CHEBI:57692"/>
        <dbReference type="ChEBI" id="CHEBI:58307"/>
        <dbReference type="ChEBI" id="CHEBI:61526"/>
    </reaction>
    <physiologicalReaction direction="left-to-right" evidence="18">
        <dbReference type="Rhea" id="RHEA:43449"/>
    </physiologicalReaction>
</comment>
<dbReference type="GO" id="GO:0051793">
    <property type="term" value="P:medium-chain fatty acid catabolic process"/>
    <property type="evidence" value="ECO:0007669"/>
    <property type="project" value="TreeGrafter"/>
</dbReference>
<evidence type="ECO:0000256" key="1">
    <source>
        <dbReference type="ARBA" id="ARBA00001974"/>
    </source>
</evidence>
<comment type="catalytic activity">
    <reaction evidence="16">
        <text>decanoyl-CoA + oxidized [electron-transfer flavoprotein] + H(+) = (2E)-decenoyl-CoA + reduced [electron-transfer flavoprotein]</text>
        <dbReference type="Rhea" id="RHEA:48176"/>
        <dbReference type="Rhea" id="RHEA-COMP:10685"/>
        <dbReference type="Rhea" id="RHEA-COMP:10686"/>
        <dbReference type="ChEBI" id="CHEBI:15378"/>
        <dbReference type="ChEBI" id="CHEBI:57692"/>
        <dbReference type="ChEBI" id="CHEBI:58307"/>
        <dbReference type="ChEBI" id="CHEBI:61406"/>
        <dbReference type="ChEBI" id="CHEBI:61430"/>
    </reaction>
    <physiologicalReaction direction="left-to-right" evidence="16">
        <dbReference type="Rhea" id="RHEA:48177"/>
    </physiologicalReaction>
</comment>
<evidence type="ECO:0000313" key="31">
    <source>
        <dbReference type="Proteomes" id="UP000005207"/>
    </source>
</evidence>
<dbReference type="RefSeq" id="XP_003448493.1">
    <property type="nucleotide sequence ID" value="XM_003448445.4"/>
</dbReference>
<dbReference type="InterPro" id="IPR037069">
    <property type="entry name" value="AcylCoA_DH/ox_N_sf"/>
</dbReference>
<dbReference type="eggNOG" id="KOG0140">
    <property type="taxonomic scope" value="Eukaryota"/>
</dbReference>
<evidence type="ECO:0000256" key="16">
    <source>
        <dbReference type="ARBA" id="ARBA00047546"/>
    </source>
</evidence>
<comment type="pathway">
    <text evidence="3">Lipid metabolism; mitochondrial fatty acid beta-oxidation.</text>
</comment>
<dbReference type="GO" id="GO:0050660">
    <property type="term" value="F:flavin adenine dinucleotide binding"/>
    <property type="evidence" value="ECO:0007669"/>
    <property type="project" value="InterPro"/>
</dbReference>
<dbReference type="InterPro" id="IPR050741">
    <property type="entry name" value="Acyl-CoA_dehydrogenase"/>
</dbReference>
<dbReference type="OrthoDB" id="434771at2759"/>
<feature type="binding site" description="in other chain" evidence="25">
    <location>
        <begin position="163"/>
        <end position="172"/>
    </location>
    <ligand>
        <name>FAD</name>
        <dbReference type="ChEBI" id="CHEBI:57692"/>
        <note>ligand shared between dimeric partners</note>
    </ligand>
</feature>
<comment type="catalytic activity">
    <reaction evidence="20">
        <text>pentanoyl-CoA + oxidized [electron-transfer flavoprotein] + H(+) = (2E)-pentenoyl-CoA + reduced [electron-transfer flavoprotein]</text>
        <dbReference type="Rhea" id="RHEA:43456"/>
        <dbReference type="Rhea" id="RHEA-COMP:10685"/>
        <dbReference type="Rhea" id="RHEA-COMP:10686"/>
        <dbReference type="ChEBI" id="CHEBI:15378"/>
        <dbReference type="ChEBI" id="CHEBI:57389"/>
        <dbReference type="ChEBI" id="CHEBI:57692"/>
        <dbReference type="ChEBI" id="CHEBI:58307"/>
        <dbReference type="ChEBI" id="CHEBI:86160"/>
    </reaction>
    <physiologicalReaction direction="left-to-right" evidence="20">
        <dbReference type="Rhea" id="RHEA:43457"/>
    </physiologicalReaction>
</comment>
<evidence type="ECO:0000256" key="25">
    <source>
        <dbReference type="PIRSR" id="PIRSR634180-3"/>
    </source>
</evidence>
<keyword evidence="14" id="KW-0496">Mitochondrion</keyword>
<accession>I3KPR8</accession>
<dbReference type="PANTHER" id="PTHR48083:SF2">
    <property type="entry name" value="MEDIUM-CHAIN SPECIFIC ACYL-COA DEHYDROGENASE, MITOCHONDRIAL"/>
    <property type="match status" value="1"/>
</dbReference>
<evidence type="ECO:0000259" key="27">
    <source>
        <dbReference type="Pfam" id="PF00441"/>
    </source>
</evidence>
<dbReference type="InterPro" id="IPR046373">
    <property type="entry name" value="Acyl-CoA_Oxase/DH_mid-dom_sf"/>
</dbReference>
<dbReference type="AlphaFoldDB" id="I3KPR8"/>
<protein>
    <recommendedName>
        <fullName evidence="6">Medium-chain specific acyl-CoA dehydrogenase, mitochondrial</fullName>
        <ecNumber evidence="5">1.3.8.7</ecNumber>
    </recommendedName>
</protein>
<feature type="binding site" description="in other chain" evidence="25">
    <location>
        <begin position="311"/>
        <end position="313"/>
    </location>
    <ligand>
        <name>FAD</name>
        <dbReference type="ChEBI" id="CHEBI:57692"/>
        <note>ligand shared between dimeric partners</note>
    </ligand>
</feature>
<comment type="cofactor">
    <cofactor evidence="1 25 26">
        <name>FAD</name>
        <dbReference type="ChEBI" id="CHEBI:57692"/>
    </cofactor>
</comment>
<evidence type="ECO:0000256" key="21">
    <source>
        <dbReference type="ARBA" id="ARBA00048877"/>
    </source>
</evidence>
<evidence type="ECO:0000256" key="13">
    <source>
        <dbReference type="ARBA" id="ARBA00023098"/>
    </source>
</evidence>
<organism evidence="30 31">
    <name type="scientific">Oreochromis niloticus</name>
    <name type="common">Nile tilapia</name>
    <name type="synonym">Tilapia nilotica</name>
    <dbReference type="NCBI Taxonomy" id="8128"/>
    <lineage>
        <taxon>Eukaryota</taxon>
        <taxon>Metazoa</taxon>
        <taxon>Chordata</taxon>
        <taxon>Craniata</taxon>
        <taxon>Vertebrata</taxon>
        <taxon>Euteleostomi</taxon>
        <taxon>Actinopterygii</taxon>
        <taxon>Neopterygii</taxon>
        <taxon>Teleostei</taxon>
        <taxon>Neoteleostei</taxon>
        <taxon>Acanthomorphata</taxon>
        <taxon>Ovalentaria</taxon>
        <taxon>Cichlomorphae</taxon>
        <taxon>Cichliformes</taxon>
        <taxon>Cichlidae</taxon>
        <taxon>African cichlids</taxon>
        <taxon>Pseudocrenilabrinae</taxon>
        <taxon>Oreochromini</taxon>
        <taxon>Oreochromis</taxon>
    </lineage>
</organism>
<keyword evidence="11" id="KW-0809">Transit peptide</keyword>
<comment type="similarity">
    <text evidence="4 26">Belongs to the acyl-CoA dehydrogenase family.</text>
</comment>
<dbReference type="GO" id="GO:0070991">
    <property type="term" value="F:medium-chain fatty acyl-CoA dehydrogenase activity"/>
    <property type="evidence" value="ECO:0007669"/>
    <property type="project" value="UniProtKB-EC"/>
</dbReference>
<reference evidence="30" key="3">
    <citation type="submission" date="2025-09" db="UniProtKB">
        <authorList>
            <consortium name="Ensembl"/>
        </authorList>
    </citation>
    <scope>IDENTIFICATION</scope>
</reference>
<dbReference type="PROSITE" id="PS00073">
    <property type="entry name" value="ACYL_COA_DH_2"/>
    <property type="match status" value="1"/>
</dbReference>
<dbReference type="CTD" id="34"/>
<comment type="catalytic activity">
    <reaction evidence="17">
        <text>dodecanoyl-CoA + oxidized [electron-transfer flavoprotein] + H(+) = (2E)-dodecenoyl-CoA + reduced [electron-transfer flavoprotein]</text>
        <dbReference type="Rhea" id="RHEA:47296"/>
        <dbReference type="Rhea" id="RHEA-COMP:10685"/>
        <dbReference type="Rhea" id="RHEA-COMP:10686"/>
        <dbReference type="ChEBI" id="CHEBI:15378"/>
        <dbReference type="ChEBI" id="CHEBI:57330"/>
        <dbReference type="ChEBI" id="CHEBI:57375"/>
        <dbReference type="ChEBI" id="CHEBI:57692"/>
        <dbReference type="ChEBI" id="CHEBI:58307"/>
    </reaction>
    <physiologicalReaction direction="left-to-right" evidence="17">
        <dbReference type="Rhea" id="RHEA:47297"/>
    </physiologicalReaction>
</comment>
<keyword evidence="8 26" id="KW-0285">Flavoprotein</keyword>
<dbReference type="SUPFAM" id="SSF47203">
    <property type="entry name" value="Acyl-CoA dehydrogenase C-terminal domain-like"/>
    <property type="match status" value="1"/>
</dbReference>
<dbReference type="Gene3D" id="1.20.140.10">
    <property type="entry name" value="Butyryl-CoA Dehydrogenase, subunit A, domain 3"/>
    <property type="match status" value="1"/>
</dbReference>
<dbReference type="FunFam" id="1.10.540.10:FF:000010">
    <property type="entry name" value="Medium-chain specific acyl-CoA dehydrogenase, mitochondrial"/>
    <property type="match status" value="1"/>
</dbReference>
<dbReference type="Pfam" id="PF02770">
    <property type="entry name" value="Acyl-CoA_dh_M"/>
    <property type="match status" value="1"/>
</dbReference>
<dbReference type="InterPro" id="IPR006089">
    <property type="entry name" value="Acyl-CoA_DH_CS"/>
</dbReference>
<comment type="catalytic activity">
    <reaction evidence="22">
        <text>tetradecanoyl-CoA + oxidized [electron-transfer flavoprotein] + H(+) = (2E)-tetradecenoyl-CoA + reduced [electron-transfer flavoprotein]</text>
        <dbReference type="Rhea" id="RHEA:47316"/>
        <dbReference type="Rhea" id="RHEA-COMP:10685"/>
        <dbReference type="Rhea" id="RHEA-COMP:10686"/>
        <dbReference type="ChEBI" id="CHEBI:15378"/>
        <dbReference type="ChEBI" id="CHEBI:57385"/>
        <dbReference type="ChEBI" id="CHEBI:57692"/>
        <dbReference type="ChEBI" id="CHEBI:58307"/>
        <dbReference type="ChEBI" id="CHEBI:61405"/>
    </reaction>
    <physiologicalReaction direction="left-to-right" evidence="22">
        <dbReference type="Rhea" id="RHEA:47317"/>
    </physiologicalReaction>
</comment>
<comment type="catalytic activity">
    <reaction evidence="21">
        <text>octanoyl-CoA + oxidized [electron-transfer flavoprotein] + H(+) = (2E)-octenoyl-CoA + reduced [electron-transfer flavoprotein]</text>
        <dbReference type="Rhea" id="RHEA:48180"/>
        <dbReference type="Rhea" id="RHEA-COMP:10685"/>
        <dbReference type="Rhea" id="RHEA-COMP:10686"/>
        <dbReference type="ChEBI" id="CHEBI:15378"/>
        <dbReference type="ChEBI" id="CHEBI:57386"/>
        <dbReference type="ChEBI" id="CHEBI:57692"/>
        <dbReference type="ChEBI" id="CHEBI:58307"/>
        <dbReference type="ChEBI" id="CHEBI:62242"/>
    </reaction>
    <physiologicalReaction direction="left-to-right" evidence="21">
        <dbReference type="Rhea" id="RHEA:48181"/>
    </physiologicalReaction>
</comment>
<feature type="binding site" description="in other chain" evidence="25">
    <location>
        <begin position="379"/>
        <end position="383"/>
    </location>
    <ligand>
        <name>FAD</name>
        <dbReference type="ChEBI" id="CHEBI:57692"/>
        <note>ligand shared between dimeric partners</note>
    </ligand>
</feature>
<sequence length="426" mass="46429">MTMLLNKVLRAGVWCGIRLQSSSTATASATASSSSPAPSLGFSFELTDQQKEFQQLARRFAQEEIIPVAPAYDKSGEYPFPIIKKAWELGLFNGHIPQEYGGMGLSIFDSCLITEELAYGCTGMQTAMEANSLGQMPVIIAGSDAQKKKYLGRLTEEPLMCAYCVTEPGAGSDVAGIKTRAVKMGDEYVVNGQKMWITNGGKANWYFLLARTNSDPKCPASKAFTGFIVDADTPGVQIGRKEMNMGQRCSDTRGITFEDVRIPKENVLIGEGSGFKIAMGAFDNTRPPVAAGATGLAQRALDEATSYALERKTFGKVIAEHQAVSFLLAEMVMKVELARMAYQRAAWEVDQGRRNTYYASIAKAFAGDIANQVASDAVQVFGGNGFNSEYPVEKLMRDAKIYQIYEGTAQIQRLIIAREHLGRAKK</sequence>
<evidence type="ECO:0000256" key="6">
    <source>
        <dbReference type="ARBA" id="ARBA00019125"/>
    </source>
</evidence>
<dbReference type="Ensembl" id="ENSONIT00000023133.2">
    <property type="protein sequence ID" value="ENSONIP00000023113.1"/>
    <property type="gene ID" value="ENSONIG00000018357.2"/>
</dbReference>
<dbReference type="CDD" id="cd01157">
    <property type="entry name" value="MCAD"/>
    <property type="match status" value="1"/>
</dbReference>
<keyword evidence="7" id="KW-0597">Phosphoprotein</keyword>
<keyword evidence="13" id="KW-0443">Lipid metabolism</keyword>
<dbReference type="Pfam" id="PF00441">
    <property type="entry name" value="Acyl-CoA_dh_1"/>
    <property type="match status" value="1"/>
</dbReference>
<evidence type="ECO:0000256" key="14">
    <source>
        <dbReference type="ARBA" id="ARBA00023128"/>
    </source>
</evidence>
<keyword evidence="31" id="KW-1185">Reference proteome</keyword>
<dbReference type="InterPro" id="IPR009100">
    <property type="entry name" value="AcylCoA_DH/oxidase_NM_dom_sf"/>
</dbReference>
<name>I3KPR8_ORENI</name>
<dbReference type="GO" id="GO:0033539">
    <property type="term" value="P:fatty acid beta-oxidation using acyl-CoA dehydrogenase"/>
    <property type="evidence" value="ECO:0007669"/>
    <property type="project" value="UniProtKB-ARBA"/>
</dbReference>
<feature type="domain" description="Acyl-CoA dehydrogenase/oxidase C-terminal" evidence="27">
    <location>
        <begin position="272"/>
        <end position="419"/>
    </location>
</feature>
<comment type="catalytic activity">
    <reaction evidence="19">
        <text>a medium-chain 2,3-saturated fatty acyl-CoA + oxidized [electron-transfer flavoprotein] + H(+) = a medium-chain (2E)-enoyl-CoA + reduced [electron-transfer flavoprotein]</text>
        <dbReference type="Rhea" id="RHEA:14477"/>
        <dbReference type="Rhea" id="RHEA-COMP:10685"/>
        <dbReference type="Rhea" id="RHEA-COMP:10686"/>
        <dbReference type="ChEBI" id="CHEBI:15378"/>
        <dbReference type="ChEBI" id="CHEBI:57692"/>
        <dbReference type="ChEBI" id="CHEBI:58307"/>
        <dbReference type="ChEBI" id="CHEBI:83723"/>
        <dbReference type="ChEBI" id="CHEBI:83726"/>
        <dbReference type="EC" id="1.3.8.7"/>
    </reaction>
    <physiologicalReaction direction="left-to-right" evidence="19">
        <dbReference type="Rhea" id="RHEA:14478"/>
    </physiologicalReaction>
</comment>
<evidence type="ECO:0000256" key="7">
    <source>
        <dbReference type="ARBA" id="ARBA00022553"/>
    </source>
</evidence>
<dbReference type="Proteomes" id="UP000005207">
    <property type="component" value="Linkage group LG18"/>
</dbReference>
<dbReference type="GeneID" id="100693621"/>
<keyword evidence="9 25" id="KW-0274">FAD</keyword>